<feature type="compositionally biased region" description="Polar residues" evidence="9">
    <location>
        <begin position="466"/>
        <end position="481"/>
    </location>
</feature>
<dbReference type="InterPro" id="IPR051226">
    <property type="entry name" value="PP1_Regulatory_Subunit"/>
</dbReference>
<keyword evidence="4 7" id="KW-0040">ANK repeat</keyword>
<dbReference type="SMART" id="SM00248">
    <property type="entry name" value="ANK"/>
    <property type="match status" value="5"/>
</dbReference>
<evidence type="ECO:0000256" key="8">
    <source>
        <dbReference type="SAM" id="Coils"/>
    </source>
</evidence>
<dbReference type="PROSITE" id="PS50088">
    <property type="entry name" value="ANK_REPEAT"/>
    <property type="match status" value="4"/>
</dbReference>
<dbReference type="AlphaFoldDB" id="A0A0A0AED4"/>
<feature type="compositionally biased region" description="Polar residues" evidence="9">
    <location>
        <begin position="223"/>
        <end position="237"/>
    </location>
</feature>
<feature type="compositionally biased region" description="Basic and acidic residues" evidence="9">
    <location>
        <begin position="344"/>
        <end position="354"/>
    </location>
</feature>
<keyword evidence="8" id="KW-0175">Coiled coil</keyword>
<feature type="compositionally biased region" description="Basic residues" evidence="9">
    <location>
        <begin position="765"/>
        <end position="776"/>
    </location>
</feature>
<dbReference type="EMBL" id="KL871235">
    <property type="protein sequence ID" value="KGL91365.1"/>
    <property type="molecule type" value="Genomic_DNA"/>
</dbReference>
<dbReference type="PANTHER" id="PTHR24179">
    <property type="entry name" value="PROTEIN PHOSPHATASE 1 REGULATORY SUBUNIT 12"/>
    <property type="match status" value="1"/>
</dbReference>
<evidence type="ECO:0000256" key="6">
    <source>
        <dbReference type="ARBA" id="ARBA00044333"/>
    </source>
</evidence>
<evidence type="ECO:0000313" key="11">
    <source>
        <dbReference type="EMBL" id="KGL91365.1"/>
    </source>
</evidence>
<feature type="region of interest" description="Disordered" evidence="9">
    <location>
        <begin position="211"/>
        <end position="845"/>
    </location>
</feature>
<feature type="compositionally biased region" description="Basic and acidic residues" evidence="9">
    <location>
        <begin position="455"/>
        <end position="465"/>
    </location>
</feature>
<feature type="compositionally biased region" description="Low complexity" evidence="9">
    <location>
        <begin position="552"/>
        <end position="586"/>
    </location>
</feature>
<feature type="compositionally biased region" description="Basic and acidic residues" evidence="9">
    <location>
        <begin position="791"/>
        <end position="807"/>
    </location>
</feature>
<feature type="repeat" description="ANK" evidence="7">
    <location>
        <begin position="1"/>
        <end position="25"/>
    </location>
</feature>
<feature type="repeat" description="ANK" evidence="7">
    <location>
        <begin position="26"/>
        <end position="58"/>
    </location>
</feature>
<evidence type="ECO:0000259" key="10">
    <source>
        <dbReference type="Pfam" id="PF15898"/>
    </source>
</evidence>
<organism evidence="11 12">
    <name type="scientific">Charadrius vociferus</name>
    <name type="common">Killdeer</name>
    <name type="synonym">Aegialitis vocifera</name>
    <dbReference type="NCBI Taxonomy" id="50402"/>
    <lineage>
        <taxon>Eukaryota</taxon>
        <taxon>Metazoa</taxon>
        <taxon>Chordata</taxon>
        <taxon>Craniata</taxon>
        <taxon>Vertebrata</taxon>
        <taxon>Euteleostomi</taxon>
        <taxon>Archelosauria</taxon>
        <taxon>Archosauria</taxon>
        <taxon>Dinosauria</taxon>
        <taxon>Saurischia</taxon>
        <taxon>Theropoda</taxon>
        <taxon>Coelurosauria</taxon>
        <taxon>Aves</taxon>
        <taxon>Neognathae</taxon>
        <taxon>Neoaves</taxon>
        <taxon>Charadriiformes</taxon>
        <taxon>Charadriidae</taxon>
        <taxon>Charadrius</taxon>
    </lineage>
</organism>
<evidence type="ECO:0000256" key="9">
    <source>
        <dbReference type="SAM" id="MobiDB-lite"/>
    </source>
</evidence>
<feature type="compositionally biased region" description="Basic and acidic residues" evidence="9">
    <location>
        <begin position="599"/>
        <end position="608"/>
    </location>
</feature>
<feature type="compositionally biased region" description="Basic residues" evidence="9">
    <location>
        <begin position="609"/>
        <end position="619"/>
    </location>
</feature>
<evidence type="ECO:0000313" key="12">
    <source>
        <dbReference type="Proteomes" id="UP000053858"/>
    </source>
</evidence>
<evidence type="ECO:0000256" key="3">
    <source>
        <dbReference type="ARBA" id="ARBA00022737"/>
    </source>
</evidence>
<feature type="repeat" description="ANK" evidence="7">
    <location>
        <begin position="152"/>
        <end position="184"/>
    </location>
</feature>
<feature type="compositionally biased region" description="Polar residues" evidence="9">
    <location>
        <begin position="721"/>
        <end position="735"/>
    </location>
</feature>
<dbReference type="PANTHER" id="PTHR24179:SF20">
    <property type="entry name" value="PROTEIN PHOSPHATASE 1 REGULATORY SUBUNIT 12A"/>
    <property type="match status" value="1"/>
</dbReference>
<feature type="compositionally biased region" description="Low complexity" evidence="9">
    <location>
        <begin position="492"/>
        <end position="506"/>
    </location>
</feature>
<dbReference type="SUPFAM" id="SSF48403">
    <property type="entry name" value="Ankyrin repeat"/>
    <property type="match status" value="1"/>
</dbReference>
<dbReference type="GO" id="GO:0031672">
    <property type="term" value="C:A band"/>
    <property type="evidence" value="ECO:0007669"/>
    <property type="project" value="TreeGrafter"/>
</dbReference>
<accession>A0A0A0AED4</accession>
<dbReference type="InterPro" id="IPR002110">
    <property type="entry name" value="Ankyrin_rpt"/>
</dbReference>
<dbReference type="InterPro" id="IPR031775">
    <property type="entry name" value="PRKG1_interact"/>
</dbReference>
<dbReference type="Gene3D" id="6.10.250.1820">
    <property type="match status" value="1"/>
</dbReference>
<dbReference type="InterPro" id="IPR017401">
    <property type="entry name" value="MYPT1/MYPT2/Mbs85"/>
</dbReference>
<dbReference type="GO" id="GO:0004857">
    <property type="term" value="F:enzyme inhibitor activity"/>
    <property type="evidence" value="ECO:0007669"/>
    <property type="project" value="TreeGrafter"/>
</dbReference>
<dbReference type="Gene3D" id="1.25.40.20">
    <property type="entry name" value="Ankyrin repeat-containing domain"/>
    <property type="match status" value="2"/>
</dbReference>
<keyword evidence="3" id="KW-0677">Repeat</keyword>
<feature type="compositionally biased region" description="Low complexity" evidence="9">
    <location>
        <begin position="697"/>
        <end position="720"/>
    </location>
</feature>
<dbReference type="CDD" id="cd21944">
    <property type="entry name" value="IPD_MYPT1"/>
    <property type="match status" value="1"/>
</dbReference>
<feature type="compositionally biased region" description="Polar residues" evidence="9">
    <location>
        <begin position="808"/>
        <end position="823"/>
    </location>
</feature>
<evidence type="ECO:0000256" key="5">
    <source>
        <dbReference type="ARBA" id="ARBA00044128"/>
    </source>
</evidence>
<name>A0A0A0AED4_CHAVO</name>
<dbReference type="GO" id="GO:0019208">
    <property type="term" value="F:phosphatase regulator activity"/>
    <property type="evidence" value="ECO:0007669"/>
    <property type="project" value="InterPro"/>
</dbReference>
<feature type="compositionally biased region" description="Basic and acidic residues" evidence="9">
    <location>
        <begin position="644"/>
        <end position="692"/>
    </location>
</feature>
<dbReference type="FunFam" id="1.25.40.20:FF:000898">
    <property type="entry name" value="Protein phosphatase 1 regulatory subunit 12A"/>
    <property type="match status" value="1"/>
</dbReference>
<sequence length="956" mass="106512">ACIDDNVDMVKFLVENGANINQPDNEGWIPLHAAASCGYLDIAEYLISQGAHVGAVNSEGDTPLDIAEEEAMEELLQNEVNRQGVDIEAARKEEERIMLRDARQWLNSGHINDVRHAKSGGTALHVAAAKGYTEVLKLLIQARYDVNIKDYDGWTPLHAAAHWGKEEACRILVENLCDMEAVNKVGQTAFDVADEDILGYLEELQKKQNLLHSEKREKKSPLIESTANMDNNQTQKSFKNKETLIMEQEKNASSIESLEQEKADEEEEGKKDESSCSSEEEEDDDSESEAETDKTKTLAAVTNNANTTSTQSASVAVTAPSVAGGQGAPPSPVKKFPTSTTKVSPKEEERKDESPASWRLGLRKTGSYGALAEITASKEAQKEKDSAGVMRSASSPRLSSSLDNKEKEKDGKGTRLAYVAPTIPRRLASTSDIDEKENRDSSASSIRGGSSYTRRKWEEDVKKNSLNEGPTSLNTSYQRSGSFGRRQDDLISSNVPSTASTVTSSAGLQKTLPASANTTTKSTTGSTSAGVQSSTSNRLWAEDSTEKEKDSVPTAVTVPVAPSVVNATATTTAMTTATSGTVSSTSEVRERRRSYLTPVRDEESESQRKARSRQARQSRRSTQGVTLTDLQEAEKTIGRSRPTRTREQENEEKEKEEKEKQDKEKQEEKKESETKDDDYRQRYSRTVEEPYHRYRPTSTSTSSSSTSSLSTSTSSLSTSSQLNRPNSLIGITSAYSRSGTKESEREGGKKEDEKEEDKSQPKSIRERRRPREKRRSTGVSFWTQDSDENEQEHQSDSEDGTNKKETQSDSLSRYDTGSLSMSSGDRYDSAQGRSGSQSYLEDRKPYCSRLEKEDTTDFKKLYEQILAENEKLKAQLHDTNMELTDLKLQLEKTTQRQERFADRSLLEMEKRERRALERRISEMEEELKMLPDLKADNQRLKDENGALIRVISKLSK</sequence>
<keyword evidence="2" id="KW-0963">Cytoplasm</keyword>
<dbReference type="Pfam" id="PF12796">
    <property type="entry name" value="Ank_2"/>
    <property type="match status" value="2"/>
</dbReference>
<evidence type="ECO:0000256" key="2">
    <source>
        <dbReference type="ARBA" id="ARBA00022490"/>
    </source>
</evidence>
<feature type="compositionally biased region" description="Basic and acidic residues" evidence="9">
    <location>
        <begin position="212"/>
        <end position="221"/>
    </location>
</feature>
<feature type="domain" description="cGMP-dependent protein kinase interacting" evidence="10">
    <location>
        <begin position="857"/>
        <end position="956"/>
    </location>
</feature>
<proteinExistence type="predicted"/>
<feature type="compositionally biased region" description="Basic and acidic residues" evidence="9">
    <location>
        <begin position="540"/>
        <end position="551"/>
    </location>
</feature>
<feature type="compositionally biased region" description="Low complexity" evidence="9">
    <location>
        <begin position="391"/>
        <end position="402"/>
    </location>
</feature>
<feature type="non-terminal residue" evidence="11">
    <location>
        <position position="956"/>
    </location>
</feature>
<feature type="compositionally biased region" description="Basic and acidic residues" evidence="9">
    <location>
        <begin position="239"/>
        <end position="250"/>
    </location>
</feature>
<feature type="non-terminal residue" evidence="11">
    <location>
        <position position="1"/>
    </location>
</feature>
<evidence type="ECO:0000256" key="4">
    <source>
        <dbReference type="ARBA" id="ARBA00023043"/>
    </source>
</evidence>
<feature type="compositionally biased region" description="Basic and acidic residues" evidence="9">
    <location>
        <begin position="403"/>
        <end position="413"/>
    </location>
</feature>
<protein>
    <recommendedName>
        <fullName evidence="5">Protein phosphatase 1 regulatory subunit 12A</fullName>
    </recommendedName>
    <alternativeName>
        <fullName evidence="6">Myosin phosphatase-targeting subunit 1</fullName>
    </alternativeName>
</protein>
<feature type="compositionally biased region" description="Low complexity" evidence="9">
    <location>
        <begin position="441"/>
        <end position="451"/>
    </location>
</feature>
<feature type="compositionally biased region" description="Basic and acidic residues" evidence="9">
    <location>
        <begin position="739"/>
        <end position="764"/>
    </location>
</feature>
<dbReference type="InterPro" id="IPR036770">
    <property type="entry name" value="Ankyrin_rpt-contain_sf"/>
</dbReference>
<dbReference type="GO" id="GO:0019901">
    <property type="term" value="F:protein kinase binding"/>
    <property type="evidence" value="ECO:0007669"/>
    <property type="project" value="InterPro"/>
</dbReference>
<feature type="compositionally biased region" description="Low complexity" evidence="9">
    <location>
        <begin position="514"/>
        <end position="529"/>
    </location>
</feature>
<feature type="compositionally biased region" description="Acidic residues" evidence="9">
    <location>
        <begin position="278"/>
        <end position="290"/>
    </location>
</feature>
<dbReference type="GO" id="GO:0007165">
    <property type="term" value="P:signal transduction"/>
    <property type="evidence" value="ECO:0007669"/>
    <property type="project" value="InterPro"/>
</dbReference>
<evidence type="ECO:0000256" key="7">
    <source>
        <dbReference type="PROSITE-ProRule" id="PRU00023"/>
    </source>
</evidence>
<keyword evidence="12" id="KW-1185">Reference proteome</keyword>
<dbReference type="Proteomes" id="UP000053858">
    <property type="component" value="Unassembled WGS sequence"/>
</dbReference>
<gene>
    <name evidence="11" type="ORF">N301_14772</name>
</gene>
<dbReference type="PIRSF" id="PIRSF038141">
    <property type="entry name" value="PP1_12ABC_vert"/>
    <property type="match status" value="1"/>
</dbReference>
<dbReference type="Gene3D" id="6.10.140.390">
    <property type="match status" value="1"/>
</dbReference>
<dbReference type="FunFam" id="1.25.40.20:FF:000004">
    <property type="entry name" value="Phosphatase 1 regulatory subunit 12A"/>
    <property type="match status" value="1"/>
</dbReference>
<feature type="repeat" description="ANK" evidence="7">
    <location>
        <begin position="119"/>
        <end position="151"/>
    </location>
</feature>
<dbReference type="Pfam" id="PF15898">
    <property type="entry name" value="PRKG1_interact"/>
    <property type="match status" value="1"/>
</dbReference>
<dbReference type="PROSITE" id="PS50297">
    <property type="entry name" value="ANK_REP_REGION"/>
    <property type="match status" value="4"/>
</dbReference>
<reference evidence="12" key="1">
    <citation type="journal article" date="2014" name="Science">
        <title>Comparative genomics reveals insights into avian genome evolution and adaptation.</title>
        <authorList>
            <consortium name="Avian Genome Consortium"/>
            <person name="Zhang G."/>
            <person name="Li C."/>
            <person name="Li Q."/>
            <person name="Li B."/>
            <person name="Larkin D.M."/>
            <person name="Lee C."/>
            <person name="Storz J.F."/>
            <person name="Antunes A."/>
            <person name="Greenwold M.J."/>
            <person name="Meredith R.W."/>
            <person name="Odeen A."/>
            <person name="Cui J."/>
            <person name="Zhou Q."/>
            <person name="Xu L."/>
            <person name="Pan H."/>
            <person name="Wang Z."/>
            <person name="Jin L."/>
            <person name="Zhang P."/>
            <person name="Hu H."/>
            <person name="Yang W."/>
            <person name="Hu J."/>
            <person name="Xiao J."/>
            <person name="Yang Z."/>
            <person name="Liu Y."/>
            <person name="Xie Q."/>
            <person name="Yu H."/>
            <person name="Lian J."/>
            <person name="Wen P."/>
            <person name="Zhang F."/>
            <person name="Li H."/>
            <person name="Zeng Y."/>
            <person name="Xiong Z."/>
            <person name="Liu S."/>
            <person name="Zhou L."/>
            <person name="Huang Z."/>
            <person name="An N."/>
            <person name="Wang J."/>
            <person name="Zheng Q."/>
            <person name="Xiong Y."/>
            <person name="Wang G."/>
            <person name="Wang B."/>
            <person name="Wang J."/>
            <person name="Fan Y."/>
            <person name="da Fonseca R.R."/>
            <person name="Alfaro-Nunez A."/>
            <person name="Schubert M."/>
            <person name="Orlando L."/>
            <person name="Mourier T."/>
            <person name="Howard J.T."/>
            <person name="Ganapathy G."/>
            <person name="Pfenning A."/>
            <person name="Whitney O."/>
            <person name="Rivas M.V."/>
            <person name="Hara E."/>
            <person name="Smith J."/>
            <person name="Farre M."/>
            <person name="Narayan J."/>
            <person name="Slavov G."/>
            <person name="Romanov M.N."/>
            <person name="Borges R."/>
            <person name="Machado J.P."/>
            <person name="Khan I."/>
            <person name="Springer M.S."/>
            <person name="Gatesy J."/>
            <person name="Hoffmann F.G."/>
            <person name="Opazo J.C."/>
            <person name="Hastad O."/>
            <person name="Sawyer R.H."/>
            <person name="Kim H."/>
            <person name="Kim K.W."/>
            <person name="Kim H.J."/>
            <person name="Cho S."/>
            <person name="Li N."/>
            <person name="Huang Y."/>
            <person name="Bruford M.W."/>
            <person name="Zhan X."/>
            <person name="Dixon A."/>
            <person name="Bertelsen M.F."/>
            <person name="Derryberry E."/>
            <person name="Warren W."/>
            <person name="Wilson R.K."/>
            <person name="Li S."/>
            <person name="Ray D.A."/>
            <person name="Green R.E."/>
            <person name="O'Brien S.J."/>
            <person name="Griffin D."/>
            <person name="Johnson W.E."/>
            <person name="Haussler D."/>
            <person name="Ryder O.A."/>
            <person name="Willerslev E."/>
            <person name="Graves G.R."/>
            <person name="Alstrom P."/>
            <person name="Fjeldsa J."/>
            <person name="Mindell D.P."/>
            <person name="Edwards S.V."/>
            <person name="Braun E.L."/>
            <person name="Rahbek C."/>
            <person name="Burt D.W."/>
            <person name="Houde P."/>
            <person name="Zhang Y."/>
            <person name="Yang H."/>
            <person name="Wang J."/>
            <person name="Jarvis E.D."/>
            <person name="Gilbert M.T."/>
            <person name="Wang J."/>
        </authorList>
    </citation>
    <scope>NUCLEOTIDE SEQUENCE [LARGE SCALE GENOMIC DNA]</scope>
</reference>
<feature type="compositionally biased region" description="Low complexity" evidence="9">
    <location>
        <begin position="297"/>
        <end position="323"/>
    </location>
</feature>
<feature type="coiled-coil region" evidence="8">
    <location>
        <begin position="862"/>
        <end position="943"/>
    </location>
</feature>
<dbReference type="STRING" id="50402.A0A0A0AED4"/>
<comment type="subcellular location">
    <subcellularLocation>
        <location evidence="1">Cytoplasm</location>
    </subcellularLocation>
</comment>
<evidence type="ECO:0000256" key="1">
    <source>
        <dbReference type="ARBA" id="ARBA00004496"/>
    </source>
</evidence>
<dbReference type="GO" id="GO:0030018">
    <property type="term" value="C:Z disc"/>
    <property type="evidence" value="ECO:0007669"/>
    <property type="project" value="TreeGrafter"/>
</dbReference>